<name>A0A366KMH6_9SPHI</name>
<dbReference type="RefSeq" id="WP_113951647.1">
    <property type="nucleotide sequence ID" value="NZ_QNQU01000031.1"/>
</dbReference>
<dbReference type="InterPro" id="IPR018060">
    <property type="entry name" value="HTH_AraC"/>
</dbReference>
<evidence type="ECO:0000256" key="1">
    <source>
        <dbReference type="ARBA" id="ARBA00023015"/>
    </source>
</evidence>
<dbReference type="InterPro" id="IPR037923">
    <property type="entry name" value="HTH-like"/>
</dbReference>
<dbReference type="AlphaFoldDB" id="A0A366KMH6"/>
<dbReference type="SMART" id="SM00342">
    <property type="entry name" value="HTH_ARAC"/>
    <property type="match status" value="1"/>
</dbReference>
<dbReference type="PANTHER" id="PTHR43280">
    <property type="entry name" value="ARAC-FAMILY TRANSCRIPTIONAL REGULATOR"/>
    <property type="match status" value="1"/>
</dbReference>
<dbReference type="SUPFAM" id="SSF51215">
    <property type="entry name" value="Regulatory protein AraC"/>
    <property type="match status" value="1"/>
</dbReference>
<organism evidence="5 6">
    <name type="scientific">Pedobacter miscanthi</name>
    <dbReference type="NCBI Taxonomy" id="2259170"/>
    <lineage>
        <taxon>Bacteria</taxon>
        <taxon>Pseudomonadati</taxon>
        <taxon>Bacteroidota</taxon>
        <taxon>Sphingobacteriia</taxon>
        <taxon>Sphingobacteriales</taxon>
        <taxon>Sphingobacteriaceae</taxon>
        <taxon>Pedobacter</taxon>
    </lineage>
</organism>
<dbReference type="InterPro" id="IPR018062">
    <property type="entry name" value="HTH_AraC-typ_CS"/>
</dbReference>
<dbReference type="Gene3D" id="2.60.120.280">
    <property type="entry name" value="Regulatory protein AraC"/>
    <property type="match status" value="1"/>
</dbReference>
<evidence type="ECO:0000256" key="2">
    <source>
        <dbReference type="ARBA" id="ARBA00023125"/>
    </source>
</evidence>
<protein>
    <submittedName>
        <fullName evidence="5">AraC family transcriptional regulator</fullName>
    </submittedName>
</protein>
<dbReference type="PROSITE" id="PS00041">
    <property type="entry name" value="HTH_ARAC_FAMILY_1"/>
    <property type="match status" value="1"/>
</dbReference>
<dbReference type="Proteomes" id="UP000252081">
    <property type="component" value="Unassembled WGS sequence"/>
</dbReference>
<accession>A0A366KMH6</accession>
<sequence>MEQKIIEPRKKIKEGFIGQKRIVLPPNIRKKIVNNPIVKTFYLTAIGHYPKAANHDIERKSGSKDYIFIYCTEGFGYINILGKKLLLSPNSYYIIPKNVSHRYQSHETSPWTIFWAHFSGDIAESIFNRFAEGNLTQVQEVPFVESRIKQFNLIYTLLEQSVDEKDMEIINIKLLNFMSSFIYYKEVNPDVYNTNSISKSILYMKKNLKEKFTVEDLAVQQNLSASHYLRSFKQKTGSSPINYFNQLKIQESCQYLYFSDMSIKEICAELGFSDQYYFSRLFKLITGTSPSRYKKLHKR</sequence>
<dbReference type="GO" id="GO:0043565">
    <property type="term" value="F:sequence-specific DNA binding"/>
    <property type="evidence" value="ECO:0007669"/>
    <property type="project" value="InterPro"/>
</dbReference>
<dbReference type="PANTHER" id="PTHR43280:SF30">
    <property type="entry name" value="MMSAB OPERON REGULATORY PROTEIN"/>
    <property type="match status" value="1"/>
</dbReference>
<gene>
    <name evidence="5" type="ORF">DRW42_25175</name>
</gene>
<proteinExistence type="predicted"/>
<dbReference type="Pfam" id="PF12833">
    <property type="entry name" value="HTH_18"/>
    <property type="match status" value="1"/>
</dbReference>
<evidence type="ECO:0000259" key="4">
    <source>
        <dbReference type="PROSITE" id="PS01124"/>
    </source>
</evidence>
<keyword evidence="3" id="KW-0804">Transcription</keyword>
<keyword evidence="1" id="KW-0805">Transcription regulation</keyword>
<dbReference type="InterPro" id="IPR003313">
    <property type="entry name" value="AraC-bd"/>
</dbReference>
<comment type="caution">
    <text evidence="5">The sequence shown here is derived from an EMBL/GenBank/DDBJ whole genome shotgun (WGS) entry which is preliminary data.</text>
</comment>
<dbReference type="PRINTS" id="PR00032">
    <property type="entry name" value="HTHARAC"/>
</dbReference>
<dbReference type="InterPro" id="IPR009057">
    <property type="entry name" value="Homeodomain-like_sf"/>
</dbReference>
<dbReference type="PROSITE" id="PS01124">
    <property type="entry name" value="HTH_ARAC_FAMILY_2"/>
    <property type="match status" value="1"/>
</dbReference>
<dbReference type="InterPro" id="IPR020449">
    <property type="entry name" value="Tscrpt_reg_AraC-type_HTH"/>
</dbReference>
<dbReference type="OrthoDB" id="9813413at2"/>
<keyword evidence="2" id="KW-0238">DNA-binding</keyword>
<keyword evidence="6" id="KW-1185">Reference proteome</keyword>
<evidence type="ECO:0000313" key="6">
    <source>
        <dbReference type="Proteomes" id="UP000252081"/>
    </source>
</evidence>
<dbReference type="CDD" id="cd06986">
    <property type="entry name" value="cupin_MmsR-like_N"/>
    <property type="match status" value="1"/>
</dbReference>
<evidence type="ECO:0000256" key="3">
    <source>
        <dbReference type="ARBA" id="ARBA00023163"/>
    </source>
</evidence>
<feature type="domain" description="HTH araC/xylS-type" evidence="4">
    <location>
        <begin position="198"/>
        <end position="296"/>
    </location>
</feature>
<dbReference type="SUPFAM" id="SSF46689">
    <property type="entry name" value="Homeodomain-like"/>
    <property type="match status" value="2"/>
</dbReference>
<dbReference type="GO" id="GO:0003700">
    <property type="term" value="F:DNA-binding transcription factor activity"/>
    <property type="evidence" value="ECO:0007669"/>
    <property type="project" value="InterPro"/>
</dbReference>
<dbReference type="Gene3D" id="1.10.10.60">
    <property type="entry name" value="Homeodomain-like"/>
    <property type="match status" value="2"/>
</dbReference>
<reference evidence="5 6" key="1">
    <citation type="submission" date="2018-07" db="EMBL/GenBank/DDBJ databases">
        <title>A draft genome of a endophytic bacteria, a new species of Pedobacter.</title>
        <authorList>
            <person name="Zhang Z.D."/>
            <person name="Chen Z.J."/>
        </authorList>
    </citation>
    <scope>NUCLEOTIDE SEQUENCE [LARGE SCALE GENOMIC DNA]</scope>
    <source>
        <strain evidence="5 6">RS10</strain>
    </source>
</reference>
<dbReference type="EMBL" id="QNQU01000031">
    <property type="protein sequence ID" value="RBQ02730.1"/>
    <property type="molecule type" value="Genomic_DNA"/>
</dbReference>
<evidence type="ECO:0000313" key="5">
    <source>
        <dbReference type="EMBL" id="RBQ02730.1"/>
    </source>
</evidence>
<dbReference type="Pfam" id="PF02311">
    <property type="entry name" value="AraC_binding"/>
    <property type="match status" value="1"/>
</dbReference>